<sequence length="123" mass="13190">MVSFTTLLTFAAGALASPVVQDAAMPIPSNWNWHVSKSEMGCVRGGCYYHFDVTVPSVEGKIAGVKAHCNGNENGYYRKGNWFAMCETLEGANNSVAAKFSERESDYSGGPGQILVSFQPDGT</sequence>
<keyword evidence="3" id="KW-1185">Reference proteome</keyword>
<gene>
    <name evidence="2" type="ORF">SETTUDRAFT_165751</name>
</gene>
<dbReference type="OrthoDB" id="3508922at2759"/>
<evidence type="ECO:0000256" key="1">
    <source>
        <dbReference type="SAM" id="SignalP"/>
    </source>
</evidence>
<dbReference type="Proteomes" id="UP000016935">
    <property type="component" value="Unassembled WGS sequence"/>
</dbReference>
<proteinExistence type="predicted"/>
<dbReference type="RefSeq" id="XP_008030586.1">
    <property type="nucleotide sequence ID" value="XM_008032395.1"/>
</dbReference>
<dbReference type="HOGENOM" id="CLU_113831_0_0_1"/>
<evidence type="ECO:0000313" key="2">
    <source>
        <dbReference type="EMBL" id="EOA82347.1"/>
    </source>
</evidence>
<dbReference type="EMBL" id="KB908855">
    <property type="protein sequence ID" value="EOA82347.1"/>
    <property type="molecule type" value="Genomic_DNA"/>
</dbReference>
<reference evidence="2 3" key="2">
    <citation type="journal article" date="2013" name="PLoS Genet.">
        <title>Comparative genome structure, secondary metabolite, and effector coding capacity across Cochliobolus pathogens.</title>
        <authorList>
            <person name="Condon B.J."/>
            <person name="Leng Y."/>
            <person name="Wu D."/>
            <person name="Bushley K.E."/>
            <person name="Ohm R.A."/>
            <person name="Otillar R."/>
            <person name="Martin J."/>
            <person name="Schackwitz W."/>
            <person name="Grimwood J."/>
            <person name="MohdZainudin N."/>
            <person name="Xue C."/>
            <person name="Wang R."/>
            <person name="Manning V.A."/>
            <person name="Dhillon B."/>
            <person name="Tu Z.J."/>
            <person name="Steffenson B.J."/>
            <person name="Salamov A."/>
            <person name="Sun H."/>
            <person name="Lowry S."/>
            <person name="LaButti K."/>
            <person name="Han J."/>
            <person name="Copeland A."/>
            <person name="Lindquist E."/>
            <person name="Barry K."/>
            <person name="Schmutz J."/>
            <person name="Baker S.E."/>
            <person name="Ciuffetti L.M."/>
            <person name="Grigoriev I.V."/>
            <person name="Zhong S."/>
            <person name="Turgeon B.G."/>
        </authorList>
    </citation>
    <scope>NUCLEOTIDE SEQUENCE [LARGE SCALE GENOMIC DNA]</scope>
    <source>
        <strain evidence="3">28A</strain>
    </source>
</reference>
<keyword evidence="1" id="KW-0732">Signal</keyword>
<evidence type="ECO:0000313" key="3">
    <source>
        <dbReference type="Proteomes" id="UP000016935"/>
    </source>
</evidence>
<organism evidence="2 3">
    <name type="scientific">Exserohilum turcicum (strain 28A)</name>
    <name type="common">Northern leaf blight fungus</name>
    <name type="synonym">Setosphaeria turcica</name>
    <dbReference type="NCBI Taxonomy" id="671987"/>
    <lineage>
        <taxon>Eukaryota</taxon>
        <taxon>Fungi</taxon>
        <taxon>Dikarya</taxon>
        <taxon>Ascomycota</taxon>
        <taxon>Pezizomycotina</taxon>
        <taxon>Dothideomycetes</taxon>
        <taxon>Pleosporomycetidae</taxon>
        <taxon>Pleosporales</taxon>
        <taxon>Pleosporineae</taxon>
        <taxon>Pleosporaceae</taxon>
        <taxon>Exserohilum</taxon>
    </lineage>
</organism>
<feature type="signal peptide" evidence="1">
    <location>
        <begin position="1"/>
        <end position="16"/>
    </location>
</feature>
<dbReference type="AlphaFoldDB" id="R0K1N9"/>
<name>R0K1N9_EXST2</name>
<feature type="chain" id="PRO_5004343767" evidence="1">
    <location>
        <begin position="17"/>
        <end position="123"/>
    </location>
</feature>
<dbReference type="eggNOG" id="ENOG502SW1Z">
    <property type="taxonomic scope" value="Eukaryota"/>
</dbReference>
<dbReference type="GeneID" id="19399579"/>
<reference evidence="2 3" key="1">
    <citation type="journal article" date="2012" name="PLoS Pathog.">
        <title>Diverse lifestyles and strategies of plant pathogenesis encoded in the genomes of eighteen Dothideomycetes fungi.</title>
        <authorList>
            <person name="Ohm R.A."/>
            <person name="Feau N."/>
            <person name="Henrissat B."/>
            <person name="Schoch C.L."/>
            <person name="Horwitz B.A."/>
            <person name="Barry K.W."/>
            <person name="Condon B.J."/>
            <person name="Copeland A.C."/>
            <person name="Dhillon B."/>
            <person name="Glaser F."/>
            <person name="Hesse C.N."/>
            <person name="Kosti I."/>
            <person name="LaButti K."/>
            <person name="Lindquist E.A."/>
            <person name="Lucas S."/>
            <person name="Salamov A.A."/>
            <person name="Bradshaw R.E."/>
            <person name="Ciuffetti L."/>
            <person name="Hamelin R.C."/>
            <person name="Kema G.H.J."/>
            <person name="Lawrence C."/>
            <person name="Scott J.A."/>
            <person name="Spatafora J.W."/>
            <person name="Turgeon B.G."/>
            <person name="de Wit P.J.G.M."/>
            <person name="Zhong S."/>
            <person name="Goodwin S.B."/>
            <person name="Grigoriev I.V."/>
        </authorList>
    </citation>
    <scope>NUCLEOTIDE SEQUENCE [LARGE SCALE GENOMIC DNA]</scope>
    <source>
        <strain evidence="3">28A</strain>
    </source>
</reference>
<accession>R0K1N9</accession>
<protein>
    <submittedName>
        <fullName evidence="2">Uncharacterized protein</fullName>
    </submittedName>
</protein>